<protein>
    <submittedName>
        <fullName evidence="2">Uncharacterized protein</fullName>
    </submittedName>
</protein>
<evidence type="ECO:0000256" key="1">
    <source>
        <dbReference type="SAM" id="MobiDB-lite"/>
    </source>
</evidence>
<name>A0A9Q1J819_SYNKA</name>
<evidence type="ECO:0000313" key="2">
    <source>
        <dbReference type="EMBL" id="KAJ8371029.1"/>
    </source>
</evidence>
<proteinExistence type="predicted"/>
<feature type="region of interest" description="Disordered" evidence="1">
    <location>
        <begin position="24"/>
        <end position="48"/>
    </location>
</feature>
<keyword evidence="3" id="KW-1185">Reference proteome</keyword>
<gene>
    <name evidence="2" type="ORF">SKAU_G00110570</name>
</gene>
<dbReference type="EMBL" id="JAINUF010000003">
    <property type="protein sequence ID" value="KAJ8371029.1"/>
    <property type="molecule type" value="Genomic_DNA"/>
</dbReference>
<accession>A0A9Q1J819</accession>
<evidence type="ECO:0000313" key="3">
    <source>
        <dbReference type="Proteomes" id="UP001152622"/>
    </source>
</evidence>
<dbReference type="AlphaFoldDB" id="A0A9Q1J819"/>
<organism evidence="2 3">
    <name type="scientific">Synaphobranchus kaupii</name>
    <name type="common">Kaup's arrowtooth eel</name>
    <dbReference type="NCBI Taxonomy" id="118154"/>
    <lineage>
        <taxon>Eukaryota</taxon>
        <taxon>Metazoa</taxon>
        <taxon>Chordata</taxon>
        <taxon>Craniata</taxon>
        <taxon>Vertebrata</taxon>
        <taxon>Euteleostomi</taxon>
        <taxon>Actinopterygii</taxon>
        <taxon>Neopterygii</taxon>
        <taxon>Teleostei</taxon>
        <taxon>Anguilliformes</taxon>
        <taxon>Synaphobranchidae</taxon>
        <taxon>Synaphobranchus</taxon>
    </lineage>
</organism>
<comment type="caution">
    <text evidence="2">The sequence shown here is derived from an EMBL/GenBank/DDBJ whole genome shotgun (WGS) entry which is preliminary data.</text>
</comment>
<dbReference type="Proteomes" id="UP001152622">
    <property type="component" value="Chromosome 3"/>
</dbReference>
<sequence>MHSSKRLPNALDLELRFDVPSLAQTEADRYQGGPPEAADGSDSAPSRWEGCEVTPLTPPATVETSQLDIIWRSPFASHQCLSSPESRPAFTAEELSVTTTTQSPRDYAQLISLLTGKHFNEQRLFNYAN</sequence>
<reference evidence="2" key="1">
    <citation type="journal article" date="2023" name="Science">
        <title>Genome structures resolve the early diversification of teleost fishes.</title>
        <authorList>
            <person name="Parey E."/>
            <person name="Louis A."/>
            <person name="Montfort J."/>
            <person name="Bouchez O."/>
            <person name="Roques C."/>
            <person name="Iampietro C."/>
            <person name="Lluch J."/>
            <person name="Castinel A."/>
            <person name="Donnadieu C."/>
            <person name="Desvignes T."/>
            <person name="Floi Bucao C."/>
            <person name="Jouanno E."/>
            <person name="Wen M."/>
            <person name="Mejri S."/>
            <person name="Dirks R."/>
            <person name="Jansen H."/>
            <person name="Henkel C."/>
            <person name="Chen W.J."/>
            <person name="Zahm M."/>
            <person name="Cabau C."/>
            <person name="Klopp C."/>
            <person name="Thompson A.W."/>
            <person name="Robinson-Rechavi M."/>
            <person name="Braasch I."/>
            <person name="Lecointre G."/>
            <person name="Bobe J."/>
            <person name="Postlethwait J.H."/>
            <person name="Berthelot C."/>
            <person name="Roest Crollius H."/>
            <person name="Guiguen Y."/>
        </authorList>
    </citation>
    <scope>NUCLEOTIDE SEQUENCE</scope>
    <source>
        <strain evidence="2">WJC10195</strain>
    </source>
</reference>